<dbReference type="CDD" id="cd04301">
    <property type="entry name" value="NAT_SF"/>
    <property type="match status" value="1"/>
</dbReference>
<feature type="domain" description="N-acetyltransferase" evidence="3">
    <location>
        <begin position="2"/>
        <end position="154"/>
    </location>
</feature>
<dbReference type="RefSeq" id="WP_089074221.1">
    <property type="nucleotide sequence ID" value="NZ_CBCSAM010000002.1"/>
</dbReference>
<keyword evidence="5" id="KW-1185">Reference proteome</keyword>
<protein>
    <submittedName>
        <fullName evidence="4">GNAT family N-acetyltransferase</fullName>
    </submittedName>
</protein>
<dbReference type="SUPFAM" id="SSF55729">
    <property type="entry name" value="Acyl-CoA N-acyltransferases (Nat)"/>
    <property type="match status" value="1"/>
</dbReference>
<keyword evidence="2" id="KW-0012">Acyltransferase</keyword>
<dbReference type="EMBL" id="CP022356">
    <property type="protein sequence ID" value="ASK79313.1"/>
    <property type="molecule type" value="Genomic_DNA"/>
</dbReference>
<dbReference type="InterPro" id="IPR050832">
    <property type="entry name" value="Bact_Acetyltransf"/>
</dbReference>
<evidence type="ECO:0000256" key="1">
    <source>
        <dbReference type="ARBA" id="ARBA00022679"/>
    </source>
</evidence>
<sequence>MIKIRKADKKDIKTIHTLRSRSILDQCSPHYSNKQLALWTYGGISDSFILDVLENFYVSELNKSVIGCGKITLHTGMIDAIFVDPDYFRLGAAKKMILFLEDIAKKNSLKKIKLESTLNAASFYRHCGYSGEKVSTYESPRGISLECIPMEKYL</sequence>
<name>A0A220VH98_9GAMM</name>
<gene>
    <name evidence="4" type="ORF">CF386_09615</name>
</gene>
<reference evidence="4 5" key="1">
    <citation type="journal article" date="2016" name="Int. J. Syst. Evol. Microbiol.">
        <title>Paraphotobacterium marinum gen. nov., sp. nov., a member of the family Vibrionaceae, isolated from surface seawater.</title>
        <authorList>
            <person name="Huang Z."/>
            <person name="Dong C."/>
            <person name="Shao Z."/>
        </authorList>
    </citation>
    <scope>NUCLEOTIDE SEQUENCE [LARGE SCALE GENOMIC DNA]</scope>
    <source>
        <strain evidence="4 5">NSCS20N07D</strain>
    </source>
</reference>
<organism evidence="4 5">
    <name type="scientific">Paraphotobacterium marinum</name>
    <dbReference type="NCBI Taxonomy" id="1755811"/>
    <lineage>
        <taxon>Bacteria</taxon>
        <taxon>Pseudomonadati</taxon>
        <taxon>Pseudomonadota</taxon>
        <taxon>Gammaproteobacteria</taxon>
        <taxon>Vibrionales</taxon>
        <taxon>Vibrionaceae</taxon>
        <taxon>Paraphotobacterium</taxon>
    </lineage>
</organism>
<dbReference type="Proteomes" id="UP000242175">
    <property type="component" value="Chromosome small"/>
</dbReference>
<evidence type="ECO:0000313" key="4">
    <source>
        <dbReference type="EMBL" id="ASK79313.1"/>
    </source>
</evidence>
<dbReference type="Gene3D" id="3.40.630.30">
    <property type="match status" value="1"/>
</dbReference>
<dbReference type="InterPro" id="IPR000182">
    <property type="entry name" value="GNAT_dom"/>
</dbReference>
<dbReference type="InterPro" id="IPR016181">
    <property type="entry name" value="Acyl_CoA_acyltransferase"/>
</dbReference>
<accession>A0A220VH98</accession>
<dbReference type="OrthoDB" id="7356080at2"/>
<dbReference type="PANTHER" id="PTHR43877:SF2">
    <property type="entry name" value="AMINOALKYLPHOSPHONATE N-ACETYLTRANSFERASE-RELATED"/>
    <property type="match status" value="1"/>
</dbReference>
<dbReference type="KEGG" id="pmai:CF386_09615"/>
<evidence type="ECO:0000313" key="5">
    <source>
        <dbReference type="Proteomes" id="UP000242175"/>
    </source>
</evidence>
<dbReference type="PROSITE" id="PS51186">
    <property type="entry name" value="GNAT"/>
    <property type="match status" value="1"/>
</dbReference>
<dbReference type="GO" id="GO:0016747">
    <property type="term" value="F:acyltransferase activity, transferring groups other than amino-acyl groups"/>
    <property type="evidence" value="ECO:0007669"/>
    <property type="project" value="InterPro"/>
</dbReference>
<dbReference type="AlphaFoldDB" id="A0A220VH98"/>
<keyword evidence="1 4" id="KW-0808">Transferase</keyword>
<proteinExistence type="predicted"/>
<dbReference type="PANTHER" id="PTHR43877">
    <property type="entry name" value="AMINOALKYLPHOSPHONATE N-ACETYLTRANSFERASE-RELATED-RELATED"/>
    <property type="match status" value="1"/>
</dbReference>
<evidence type="ECO:0000259" key="3">
    <source>
        <dbReference type="PROSITE" id="PS51186"/>
    </source>
</evidence>
<dbReference type="Pfam" id="PF00583">
    <property type="entry name" value="Acetyltransf_1"/>
    <property type="match status" value="1"/>
</dbReference>
<evidence type="ECO:0000256" key="2">
    <source>
        <dbReference type="ARBA" id="ARBA00023315"/>
    </source>
</evidence>